<sequence length="291" mass="31552">MARRSPGAQWFGISGADRRFESLDSMLSGALRSGAYQLGRPDYVTAATGPAKTMDVVELGLVATTAPDGTPIAIGVQNTDPYDGQCVLTIFARDRTTAGEVRDEVERLKDEHDVLRGQFASFSASEHNENELVAFLPRHTLAATDVILPDGHLEGIEAHIVGIAEQAERLIAAGQHLKRGLLLHGPPGVGKTHTVRYLIGRLSDYTVIQLTGPAMRFLEYAVALARKLQPAVIVFEDVDLVAEDRELHDSSPLLFSLLNAMDGLAEDANVVMVLTPSSPSPTRISRRPWPE</sequence>
<dbReference type="Proteomes" id="UP001501710">
    <property type="component" value="Unassembled WGS sequence"/>
</dbReference>
<dbReference type="EMBL" id="BAABAS010000029">
    <property type="protein sequence ID" value="GAA4241760.1"/>
    <property type="molecule type" value="Genomic_DNA"/>
</dbReference>
<evidence type="ECO:0000256" key="1">
    <source>
        <dbReference type="ARBA" id="ARBA00006914"/>
    </source>
</evidence>
<evidence type="ECO:0000313" key="5">
    <source>
        <dbReference type="EMBL" id="GAA4241760.1"/>
    </source>
</evidence>
<comment type="caution">
    <text evidence="5">The sequence shown here is derived from an EMBL/GenBank/DDBJ whole genome shotgun (WGS) entry which is preliminary data.</text>
</comment>
<dbReference type="PANTHER" id="PTHR23073">
    <property type="entry name" value="26S PROTEASOME REGULATORY SUBUNIT"/>
    <property type="match status" value="1"/>
</dbReference>
<dbReference type="Gene3D" id="3.40.50.300">
    <property type="entry name" value="P-loop containing nucleotide triphosphate hydrolases"/>
    <property type="match status" value="1"/>
</dbReference>
<accession>A0ABP8CPG4</accession>
<dbReference type="SMART" id="SM00382">
    <property type="entry name" value="AAA"/>
    <property type="match status" value="1"/>
</dbReference>
<dbReference type="SUPFAM" id="SSF52540">
    <property type="entry name" value="P-loop containing nucleoside triphosphate hydrolases"/>
    <property type="match status" value="1"/>
</dbReference>
<dbReference type="InterPro" id="IPR003593">
    <property type="entry name" value="AAA+_ATPase"/>
</dbReference>
<dbReference type="InterPro" id="IPR050221">
    <property type="entry name" value="26S_Proteasome_ATPase"/>
</dbReference>
<reference evidence="6" key="1">
    <citation type="journal article" date="2019" name="Int. J. Syst. Evol. Microbiol.">
        <title>The Global Catalogue of Microorganisms (GCM) 10K type strain sequencing project: providing services to taxonomists for standard genome sequencing and annotation.</title>
        <authorList>
            <consortium name="The Broad Institute Genomics Platform"/>
            <consortium name="The Broad Institute Genome Sequencing Center for Infectious Disease"/>
            <person name="Wu L."/>
            <person name="Ma J."/>
        </authorList>
    </citation>
    <scope>NUCLEOTIDE SEQUENCE [LARGE SCALE GENOMIC DNA]</scope>
    <source>
        <strain evidence="6">JCM 17440</strain>
    </source>
</reference>
<protein>
    <recommendedName>
        <fullName evidence="4">AAA+ ATPase domain-containing protein</fullName>
    </recommendedName>
</protein>
<dbReference type="InterPro" id="IPR003959">
    <property type="entry name" value="ATPase_AAA_core"/>
</dbReference>
<name>A0ABP8CPG4_9ACTN</name>
<keyword evidence="6" id="KW-1185">Reference proteome</keyword>
<comment type="similarity">
    <text evidence="1">Belongs to the AAA ATPase family.</text>
</comment>
<organism evidence="5 6">
    <name type="scientific">Actinomadura meridiana</name>
    <dbReference type="NCBI Taxonomy" id="559626"/>
    <lineage>
        <taxon>Bacteria</taxon>
        <taxon>Bacillati</taxon>
        <taxon>Actinomycetota</taxon>
        <taxon>Actinomycetes</taxon>
        <taxon>Streptosporangiales</taxon>
        <taxon>Thermomonosporaceae</taxon>
        <taxon>Actinomadura</taxon>
    </lineage>
</organism>
<keyword evidence="3" id="KW-0067">ATP-binding</keyword>
<evidence type="ECO:0000256" key="3">
    <source>
        <dbReference type="ARBA" id="ARBA00022840"/>
    </source>
</evidence>
<feature type="domain" description="AAA+ ATPase" evidence="4">
    <location>
        <begin position="177"/>
        <end position="276"/>
    </location>
</feature>
<evidence type="ECO:0000259" key="4">
    <source>
        <dbReference type="SMART" id="SM00382"/>
    </source>
</evidence>
<dbReference type="InterPro" id="IPR027417">
    <property type="entry name" value="P-loop_NTPase"/>
</dbReference>
<gene>
    <name evidence="5" type="ORF">GCM10022254_71930</name>
</gene>
<evidence type="ECO:0000256" key="2">
    <source>
        <dbReference type="ARBA" id="ARBA00022741"/>
    </source>
</evidence>
<dbReference type="CDD" id="cd19481">
    <property type="entry name" value="RecA-like_protease"/>
    <property type="match status" value="1"/>
</dbReference>
<evidence type="ECO:0000313" key="6">
    <source>
        <dbReference type="Proteomes" id="UP001501710"/>
    </source>
</evidence>
<proteinExistence type="inferred from homology"/>
<keyword evidence="2" id="KW-0547">Nucleotide-binding</keyword>
<dbReference type="Pfam" id="PF00004">
    <property type="entry name" value="AAA"/>
    <property type="match status" value="1"/>
</dbReference>